<comment type="caution">
    <text evidence="4">The sequence shown here is derived from an EMBL/GenBank/DDBJ whole genome shotgun (WGS) entry which is preliminary data.</text>
</comment>
<evidence type="ECO:0008006" key="6">
    <source>
        <dbReference type="Google" id="ProtNLM"/>
    </source>
</evidence>
<dbReference type="Pfam" id="PF01541">
    <property type="entry name" value="GIY-YIG"/>
    <property type="match status" value="1"/>
</dbReference>
<dbReference type="Pfam" id="PF08459">
    <property type="entry name" value="UvrC_RNaseH_dom"/>
    <property type="match status" value="1"/>
</dbReference>
<dbReference type="PANTHER" id="PTHR30562">
    <property type="entry name" value="UVRC/OXIDOREDUCTASE"/>
    <property type="match status" value="1"/>
</dbReference>
<protein>
    <recommendedName>
        <fullName evidence="6">Excinuclease ABC subunit C</fullName>
    </recommendedName>
</protein>
<dbReference type="InterPro" id="IPR047296">
    <property type="entry name" value="GIY-YIG_UvrC_Cho"/>
</dbReference>
<dbReference type="SMART" id="SM00465">
    <property type="entry name" value="GIYc"/>
    <property type="match status" value="1"/>
</dbReference>
<feature type="domain" description="GIY-YIG" evidence="2">
    <location>
        <begin position="17"/>
        <end position="96"/>
    </location>
</feature>
<dbReference type="AlphaFoldDB" id="A0A2H0B6C8"/>
<dbReference type="SUPFAM" id="SSF82771">
    <property type="entry name" value="GIY-YIG endonuclease"/>
    <property type="match status" value="1"/>
</dbReference>
<sequence length="429" mass="49565">MPVLVQKLIDKIHLAPSKPGVYIFKDSTGNVLYIGKAINLKRRLLYYTKNETDLYLKTAKFLKLALKLEWIVVKSDIESMLLEINLIRTLKPKYNFISKDDKRPLLIHITNDPIPRVKTARIEISGTGEYIGPFPSSYKLTYLLKKLRHVFPYCSCSSKRKHACMYVDLGLCPNPFNLNTPAAKQKYTKSINRLKLLLHGKIDSVLNILNKELKIYANKLEYEKAAEIKKQIEAIESLRQQPISISNYFQDASISQQISKSQWHNTQLFFNIDKLIRIEGYDIANTSGTLPTASMVVFENAYPNTSLYRKFRIKNIIGPNDQLMIYDTLKRRFQHKEWDFPQIILIDGGITQTKATLKALGELDINNIKVVGLAKRFERLTLISNDKLVYQSLAMDHPVLTLLRSIRDESHRFTTTYHKKLRSKSILNN</sequence>
<dbReference type="InterPro" id="IPR001943">
    <property type="entry name" value="UVR_dom"/>
</dbReference>
<dbReference type="EMBL" id="PCSR01000052">
    <property type="protein sequence ID" value="PIP53196.1"/>
    <property type="molecule type" value="Genomic_DNA"/>
</dbReference>
<dbReference type="PROSITE" id="PS50165">
    <property type="entry name" value="UVRC"/>
    <property type="match status" value="1"/>
</dbReference>
<dbReference type="PROSITE" id="PS50164">
    <property type="entry name" value="GIY_YIG"/>
    <property type="match status" value="1"/>
</dbReference>
<dbReference type="GO" id="GO:0009381">
    <property type="term" value="F:excinuclease ABC activity"/>
    <property type="evidence" value="ECO:0007669"/>
    <property type="project" value="InterPro"/>
</dbReference>
<evidence type="ECO:0000313" key="5">
    <source>
        <dbReference type="Proteomes" id="UP000229459"/>
    </source>
</evidence>
<feature type="domain" description="UvrC family homology region profile" evidence="3">
    <location>
        <begin position="270"/>
        <end position="360"/>
    </location>
</feature>
<dbReference type="CDD" id="cd10434">
    <property type="entry name" value="GIY-YIG_UvrC_Cho"/>
    <property type="match status" value="1"/>
</dbReference>
<evidence type="ECO:0000259" key="2">
    <source>
        <dbReference type="PROSITE" id="PS50164"/>
    </source>
</evidence>
<gene>
    <name evidence="4" type="ORF">COX08_02260</name>
</gene>
<dbReference type="InterPro" id="IPR038476">
    <property type="entry name" value="UvrC_RNase_H_dom_sf"/>
</dbReference>
<dbReference type="InterPro" id="IPR035901">
    <property type="entry name" value="GIY-YIG_endonuc_sf"/>
</dbReference>
<dbReference type="InterPro" id="IPR000305">
    <property type="entry name" value="GIY-YIG_endonuc"/>
</dbReference>
<dbReference type="PROSITE" id="PS50151">
    <property type="entry name" value="UVR"/>
    <property type="match status" value="1"/>
</dbReference>
<feature type="domain" description="UVR" evidence="1">
    <location>
        <begin position="203"/>
        <end position="238"/>
    </location>
</feature>
<reference evidence="4 5" key="1">
    <citation type="submission" date="2017-09" db="EMBL/GenBank/DDBJ databases">
        <title>Depth-based differentiation of microbial function through sediment-hosted aquifers and enrichment of novel symbionts in the deep terrestrial subsurface.</title>
        <authorList>
            <person name="Probst A.J."/>
            <person name="Ladd B."/>
            <person name="Jarett J.K."/>
            <person name="Geller-Mcgrath D.E."/>
            <person name="Sieber C.M."/>
            <person name="Emerson J.B."/>
            <person name="Anantharaman K."/>
            <person name="Thomas B.C."/>
            <person name="Malmstrom R."/>
            <person name="Stieglmeier M."/>
            <person name="Klingl A."/>
            <person name="Woyke T."/>
            <person name="Ryan C.M."/>
            <person name="Banfield J.F."/>
        </authorList>
    </citation>
    <scope>NUCLEOTIDE SEQUENCE [LARGE SCALE GENOMIC DNA]</scope>
    <source>
        <strain evidence="4">CG23_combo_of_CG06-09_8_20_14_all_34_8</strain>
    </source>
</reference>
<name>A0A2H0B6C8_9BACT</name>
<dbReference type="Gene3D" id="3.40.1440.10">
    <property type="entry name" value="GIY-YIG endonuclease"/>
    <property type="match status" value="1"/>
</dbReference>
<organism evidence="4 5">
    <name type="scientific">Candidatus Beckwithbacteria bacterium CG23_combo_of_CG06-09_8_20_14_all_34_8</name>
    <dbReference type="NCBI Taxonomy" id="1974497"/>
    <lineage>
        <taxon>Bacteria</taxon>
        <taxon>Candidatus Beckwithiibacteriota</taxon>
    </lineage>
</organism>
<dbReference type="InterPro" id="IPR036876">
    <property type="entry name" value="UVR_dom_sf"/>
</dbReference>
<evidence type="ECO:0000259" key="1">
    <source>
        <dbReference type="PROSITE" id="PS50151"/>
    </source>
</evidence>
<dbReference type="GO" id="GO:0009380">
    <property type="term" value="C:excinuclease repair complex"/>
    <property type="evidence" value="ECO:0007669"/>
    <property type="project" value="TreeGrafter"/>
</dbReference>
<dbReference type="GO" id="GO:0006289">
    <property type="term" value="P:nucleotide-excision repair"/>
    <property type="evidence" value="ECO:0007669"/>
    <property type="project" value="InterPro"/>
</dbReference>
<dbReference type="InterPro" id="IPR050066">
    <property type="entry name" value="UvrABC_protein_C"/>
</dbReference>
<evidence type="ECO:0000259" key="3">
    <source>
        <dbReference type="PROSITE" id="PS50165"/>
    </source>
</evidence>
<dbReference type="Gene3D" id="3.30.420.340">
    <property type="entry name" value="UvrC, RNAse H endonuclease domain"/>
    <property type="match status" value="1"/>
</dbReference>
<dbReference type="PANTHER" id="PTHR30562:SF1">
    <property type="entry name" value="UVRABC SYSTEM PROTEIN C"/>
    <property type="match status" value="1"/>
</dbReference>
<dbReference type="Proteomes" id="UP000229459">
    <property type="component" value="Unassembled WGS sequence"/>
</dbReference>
<evidence type="ECO:0000313" key="4">
    <source>
        <dbReference type="EMBL" id="PIP53196.1"/>
    </source>
</evidence>
<dbReference type="Pfam" id="PF02151">
    <property type="entry name" value="UVR"/>
    <property type="match status" value="1"/>
</dbReference>
<dbReference type="SUPFAM" id="SSF46600">
    <property type="entry name" value="C-terminal UvrC-binding domain of UvrB"/>
    <property type="match status" value="1"/>
</dbReference>
<dbReference type="InterPro" id="IPR001162">
    <property type="entry name" value="UvrC_RNase_H_dom"/>
</dbReference>
<proteinExistence type="predicted"/>
<accession>A0A2H0B6C8</accession>